<dbReference type="PANTHER" id="PTHR41523">
    <property type="entry name" value="TWO-COMPONENT SYSTEM SENSOR PROTEIN"/>
    <property type="match status" value="1"/>
</dbReference>
<evidence type="ECO:0000259" key="8">
    <source>
        <dbReference type="SMART" id="SM00387"/>
    </source>
</evidence>
<keyword evidence="6 10" id="KW-0418">Kinase</keyword>
<comment type="catalytic activity">
    <reaction evidence="1">
        <text>ATP + protein L-histidine = ADP + protein N-phospho-L-histidine.</text>
        <dbReference type="EC" id="2.7.13.3"/>
    </reaction>
</comment>
<dbReference type="Pfam" id="PF07568">
    <property type="entry name" value="HisKA_2"/>
    <property type="match status" value="1"/>
</dbReference>
<keyword evidence="11" id="KW-1185">Reference proteome</keyword>
<dbReference type="SMART" id="SM00387">
    <property type="entry name" value="HATPase_c"/>
    <property type="match status" value="1"/>
</dbReference>
<evidence type="ECO:0000313" key="11">
    <source>
        <dbReference type="Proteomes" id="UP000562395"/>
    </source>
</evidence>
<protein>
    <recommendedName>
        <fullName evidence="2">histidine kinase</fullName>
        <ecNumber evidence="2">2.7.13.3</ecNumber>
    </recommendedName>
</protein>
<dbReference type="Gene3D" id="3.30.565.10">
    <property type="entry name" value="Histidine kinase-like ATPase, C-terminal domain"/>
    <property type="match status" value="1"/>
</dbReference>
<evidence type="ECO:0000256" key="6">
    <source>
        <dbReference type="ARBA" id="ARBA00022777"/>
    </source>
</evidence>
<accession>A0A7W6EWK0</accession>
<evidence type="ECO:0000256" key="7">
    <source>
        <dbReference type="ARBA" id="ARBA00022840"/>
    </source>
</evidence>
<dbReference type="Proteomes" id="UP000562395">
    <property type="component" value="Unassembled WGS sequence"/>
</dbReference>
<dbReference type="Pfam" id="PF13188">
    <property type="entry name" value="PAS_8"/>
    <property type="match status" value="1"/>
</dbReference>
<dbReference type="InterPro" id="IPR011102">
    <property type="entry name" value="Sig_transdc_His_kinase_HWE"/>
</dbReference>
<dbReference type="GO" id="GO:0004673">
    <property type="term" value="F:protein histidine kinase activity"/>
    <property type="evidence" value="ECO:0007669"/>
    <property type="project" value="UniProtKB-EC"/>
</dbReference>
<dbReference type="EMBL" id="JACICY010000006">
    <property type="protein sequence ID" value="MBB3861316.1"/>
    <property type="molecule type" value="Genomic_DNA"/>
</dbReference>
<gene>
    <name evidence="10" type="ORF">GGQ88_002600</name>
</gene>
<reference evidence="10 11" key="1">
    <citation type="submission" date="2020-08" db="EMBL/GenBank/DDBJ databases">
        <title>Genomic Encyclopedia of Type Strains, Phase IV (KMG-IV): sequencing the most valuable type-strain genomes for metagenomic binning, comparative biology and taxonomic classification.</title>
        <authorList>
            <person name="Goeker M."/>
        </authorList>
    </citation>
    <scope>NUCLEOTIDE SEQUENCE [LARGE SCALE GENOMIC DNA]</scope>
    <source>
        <strain evidence="10 11">DSM 14552</strain>
    </source>
</reference>
<evidence type="ECO:0000256" key="5">
    <source>
        <dbReference type="ARBA" id="ARBA00022741"/>
    </source>
</evidence>
<dbReference type="InterPro" id="IPR003594">
    <property type="entry name" value="HATPase_dom"/>
</dbReference>
<dbReference type="PANTHER" id="PTHR41523:SF8">
    <property type="entry name" value="ETHYLENE RESPONSE SENSOR PROTEIN"/>
    <property type="match status" value="1"/>
</dbReference>
<organism evidence="10 11">
    <name type="scientific">Novosphingobium hassiacum</name>
    <dbReference type="NCBI Taxonomy" id="173676"/>
    <lineage>
        <taxon>Bacteria</taxon>
        <taxon>Pseudomonadati</taxon>
        <taxon>Pseudomonadota</taxon>
        <taxon>Alphaproteobacteria</taxon>
        <taxon>Sphingomonadales</taxon>
        <taxon>Sphingomonadaceae</taxon>
        <taxon>Novosphingobium</taxon>
    </lineage>
</organism>
<feature type="domain" description="Histidine kinase/HSP90-like ATPase" evidence="8">
    <location>
        <begin position="253"/>
        <end position="352"/>
    </location>
</feature>
<dbReference type="Gene3D" id="3.30.450.20">
    <property type="entry name" value="PAS domain"/>
    <property type="match status" value="1"/>
</dbReference>
<dbReference type="SUPFAM" id="SSF55874">
    <property type="entry name" value="ATPase domain of HSP90 chaperone/DNA topoisomerase II/histidine kinase"/>
    <property type="match status" value="1"/>
</dbReference>
<evidence type="ECO:0000256" key="1">
    <source>
        <dbReference type="ARBA" id="ARBA00000085"/>
    </source>
</evidence>
<evidence type="ECO:0000256" key="4">
    <source>
        <dbReference type="ARBA" id="ARBA00022679"/>
    </source>
</evidence>
<dbReference type="InterPro" id="IPR000014">
    <property type="entry name" value="PAS"/>
</dbReference>
<keyword evidence="5" id="KW-0547">Nucleotide-binding</keyword>
<keyword evidence="7" id="KW-0067">ATP-binding</keyword>
<dbReference type="GO" id="GO:0005524">
    <property type="term" value="F:ATP binding"/>
    <property type="evidence" value="ECO:0007669"/>
    <property type="project" value="UniProtKB-KW"/>
</dbReference>
<evidence type="ECO:0000256" key="2">
    <source>
        <dbReference type="ARBA" id="ARBA00012438"/>
    </source>
</evidence>
<evidence type="ECO:0000256" key="3">
    <source>
        <dbReference type="ARBA" id="ARBA00022553"/>
    </source>
</evidence>
<dbReference type="Pfam" id="PF02518">
    <property type="entry name" value="HATPase_c"/>
    <property type="match status" value="1"/>
</dbReference>
<name>A0A7W6EWK0_9SPHN</name>
<dbReference type="InterPro" id="IPR035965">
    <property type="entry name" value="PAS-like_dom_sf"/>
</dbReference>
<dbReference type="AlphaFoldDB" id="A0A7W6EWK0"/>
<keyword evidence="3" id="KW-0597">Phosphoprotein</keyword>
<proteinExistence type="predicted"/>
<dbReference type="SUPFAM" id="SSF55785">
    <property type="entry name" value="PYP-like sensor domain (PAS domain)"/>
    <property type="match status" value="1"/>
</dbReference>
<dbReference type="RefSeq" id="WP_183613831.1">
    <property type="nucleotide sequence ID" value="NZ_JACICY010000006.1"/>
</dbReference>
<sequence length="360" mass="38730">MGTDSKFETEAVESLVSTPGLADALESDRFKQFLDHVPVAIAISELRPSEKVTYCNFEFERMTGVSAASVEGGDWTALPGVAAPKDNDQSLADAVFTQEEYLGAFVIDRAGQNIEVDAWSNTIENDEGQPIYRLVALAERSSGERQRRLPSDADHQLQELQHRVKNNLQMITALIRMEARNFADDETGQRFDRLAGRIGALALLYDQLSGEGAGDVIDLGTYVSRIASAVMEVHATEGVRLELAVDSWPVSLNVAMPTGLVINELMTNALKHAFVEGEGGTIRVSSLVDDTGCCVIVEDDGIGLPEGASWPQAGKMGAIITHSLRQNAGASLKVRSSPGSGVRVEILFSRDAAAPEAVQT</sequence>
<keyword evidence="4" id="KW-0808">Transferase</keyword>
<dbReference type="InterPro" id="IPR036890">
    <property type="entry name" value="HATPase_C_sf"/>
</dbReference>
<evidence type="ECO:0000313" key="10">
    <source>
        <dbReference type="EMBL" id="MBB3861316.1"/>
    </source>
</evidence>
<feature type="domain" description="Signal transduction histidine kinase HWE region" evidence="9">
    <location>
        <begin position="159"/>
        <end position="247"/>
    </location>
</feature>
<comment type="caution">
    <text evidence="10">The sequence shown here is derived from an EMBL/GenBank/DDBJ whole genome shotgun (WGS) entry which is preliminary data.</text>
</comment>
<evidence type="ECO:0000259" key="9">
    <source>
        <dbReference type="SMART" id="SM00911"/>
    </source>
</evidence>
<dbReference type="InterPro" id="IPR011495">
    <property type="entry name" value="Sig_transdc_His_kin_sub2_dim/P"/>
</dbReference>
<dbReference type="SMART" id="SM00911">
    <property type="entry name" value="HWE_HK"/>
    <property type="match status" value="1"/>
</dbReference>
<dbReference type="EC" id="2.7.13.3" evidence="2"/>